<comment type="function">
    <text evidence="7">Glyceryl-ether monooxygenase that cleaves the O-alkyl bond of ether lipids. Ether lipids are essential components of brain membranes.</text>
</comment>
<sequence>MANSTLENSLWDQAVGLRAIFYLLPPSEHEDDVEKVPDYIGKAIPWFYAMILLDWVVGWWRNKLSFESRDAIGSLTAGSMSQMTKLLGEGGLEMAIYTALYNYGHFLDLENRSWTFWLIGFFGYDFGYYLTHRFGHEINFLWAAHQVHHSSEYYNMATALRQSALHNHHRVHHGRNPYCIDKNYAAVLIIWDRMLGTFAAEREEEPVVYGLVSPIETYDPIKIQCKYYNELFWYCLSGKNSFSQKMQKLWYGPGWNIEEQKYYPIPEVAKDSKPWNSQIDTPMLLYVIAQYSITNILFVTALEYVSYCNAAYITLSFWIYGNLMNPKEDRMSHIFFEFCRLVLGLVYFSTRINETLFAAMFRWNLVSCFLLTLYCVLCPGPEFKKKLE</sequence>
<evidence type="ECO:0000313" key="10">
    <source>
        <dbReference type="EMBL" id="CAG5108675.1"/>
    </source>
</evidence>
<evidence type="ECO:0000256" key="4">
    <source>
        <dbReference type="ARBA" id="ARBA00023002"/>
    </source>
</evidence>
<evidence type="ECO:0000256" key="8">
    <source>
        <dbReference type="ARBA" id="ARBA00041444"/>
    </source>
</evidence>
<comment type="subcellular location">
    <subcellularLocation>
        <location evidence="1">Endomembrane system</location>
        <topology evidence="1">Multi-pass membrane protein</topology>
    </subcellularLocation>
</comment>
<dbReference type="PANTHER" id="PTHR21624:SF1">
    <property type="entry name" value="ALKYLGLYCEROL MONOOXYGENASE"/>
    <property type="match status" value="1"/>
</dbReference>
<evidence type="ECO:0000256" key="1">
    <source>
        <dbReference type="ARBA" id="ARBA00004127"/>
    </source>
</evidence>
<dbReference type="Proteomes" id="UP001158576">
    <property type="component" value="Chromosome 1"/>
</dbReference>
<evidence type="ECO:0000256" key="5">
    <source>
        <dbReference type="ARBA" id="ARBA00023098"/>
    </source>
</evidence>
<accession>A0ABN7SZW8</accession>
<dbReference type="EMBL" id="OU015566">
    <property type="protein sequence ID" value="CAG5108675.1"/>
    <property type="molecule type" value="Genomic_DNA"/>
</dbReference>
<keyword evidence="5" id="KW-0443">Lipid metabolism</keyword>
<feature type="domain" description="Fatty acid hydroxylase" evidence="9">
    <location>
        <begin position="117"/>
        <end position="165"/>
    </location>
</feature>
<reference evidence="10 11" key="1">
    <citation type="submission" date="2021-04" db="EMBL/GenBank/DDBJ databases">
        <authorList>
            <person name="Bliznina A."/>
        </authorList>
    </citation>
    <scope>NUCLEOTIDE SEQUENCE [LARGE SCALE GENOMIC DNA]</scope>
</reference>
<evidence type="ECO:0000259" key="9">
    <source>
        <dbReference type="Pfam" id="PF04116"/>
    </source>
</evidence>
<name>A0ABN7SZW8_OIKDI</name>
<keyword evidence="11" id="KW-1185">Reference proteome</keyword>
<keyword evidence="6" id="KW-0472">Membrane</keyword>
<proteinExistence type="predicted"/>
<evidence type="ECO:0000256" key="7">
    <source>
        <dbReference type="ARBA" id="ARBA00037122"/>
    </source>
</evidence>
<evidence type="ECO:0000256" key="3">
    <source>
        <dbReference type="ARBA" id="ARBA00022989"/>
    </source>
</evidence>
<evidence type="ECO:0000256" key="6">
    <source>
        <dbReference type="ARBA" id="ARBA00023136"/>
    </source>
</evidence>
<dbReference type="InterPro" id="IPR051689">
    <property type="entry name" value="Sterol_desaturase/TMEM195"/>
</dbReference>
<evidence type="ECO:0000313" key="11">
    <source>
        <dbReference type="Proteomes" id="UP001158576"/>
    </source>
</evidence>
<protein>
    <recommendedName>
        <fullName evidence="8">Transmembrane protein 195</fullName>
    </recommendedName>
</protein>
<dbReference type="PANTHER" id="PTHR21624">
    <property type="entry name" value="STEROL DESATURASE-RELATED PROTEIN"/>
    <property type="match status" value="1"/>
</dbReference>
<gene>
    <name evidence="10" type="ORF">OKIOD_LOCUS12668</name>
</gene>
<evidence type="ECO:0000256" key="2">
    <source>
        <dbReference type="ARBA" id="ARBA00022692"/>
    </source>
</evidence>
<dbReference type="InterPro" id="IPR006694">
    <property type="entry name" value="Fatty_acid_hydroxylase"/>
</dbReference>
<keyword evidence="3" id="KW-1133">Transmembrane helix</keyword>
<dbReference type="Pfam" id="PF04116">
    <property type="entry name" value="FA_hydroxylase"/>
    <property type="match status" value="1"/>
</dbReference>
<keyword evidence="4" id="KW-0560">Oxidoreductase</keyword>
<keyword evidence="2" id="KW-0812">Transmembrane</keyword>
<organism evidence="10 11">
    <name type="scientific">Oikopleura dioica</name>
    <name type="common">Tunicate</name>
    <dbReference type="NCBI Taxonomy" id="34765"/>
    <lineage>
        <taxon>Eukaryota</taxon>
        <taxon>Metazoa</taxon>
        <taxon>Chordata</taxon>
        <taxon>Tunicata</taxon>
        <taxon>Appendicularia</taxon>
        <taxon>Copelata</taxon>
        <taxon>Oikopleuridae</taxon>
        <taxon>Oikopleura</taxon>
    </lineage>
</organism>